<dbReference type="EMBL" id="CP027806">
    <property type="protein sequence ID" value="AXJ01212.1"/>
    <property type="molecule type" value="Genomic_DNA"/>
</dbReference>
<evidence type="ECO:0000313" key="2">
    <source>
        <dbReference type="EMBL" id="AXJ01212.1"/>
    </source>
</evidence>
<reference evidence="2 3" key="1">
    <citation type="submission" date="2018-03" db="EMBL/GenBank/DDBJ databases">
        <title>Phenotypic and genomic properties of Cyclonatronum proteinivorum gen. nov., sp. nov., a haloalkaliphilic bacteroidete from soda lakes possessing Na+-translocating rhodopsin.</title>
        <authorList>
            <person name="Toshchakov S.V."/>
            <person name="Korzhenkov A."/>
            <person name="Samarov N.I."/>
            <person name="Kublanov I.V."/>
            <person name="Muntyan M.S."/>
            <person name="Sorokin D.Y."/>
        </authorList>
    </citation>
    <scope>NUCLEOTIDE SEQUENCE [LARGE SCALE GENOMIC DNA]</scope>
    <source>
        <strain evidence="2 3">Omega</strain>
    </source>
</reference>
<feature type="transmembrane region" description="Helical" evidence="1">
    <location>
        <begin position="52"/>
        <end position="71"/>
    </location>
</feature>
<feature type="transmembrane region" description="Helical" evidence="1">
    <location>
        <begin position="21"/>
        <end position="40"/>
    </location>
</feature>
<gene>
    <name evidence="2" type="ORF">CYPRO_1962</name>
</gene>
<proteinExistence type="predicted"/>
<sequence>MVILLMIKEFCRRGRFTILKSKGFIFGLGAFSLPAKLLMFTEFSPQKKYHHVKLLQLPGFSLILSFVRALFC</sequence>
<dbReference type="AlphaFoldDB" id="A0A345UL60"/>
<keyword evidence="1" id="KW-0812">Transmembrane</keyword>
<keyword evidence="1" id="KW-1133">Transmembrane helix</keyword>
<evidence type="ECO:0000256" key="1">
    <source>
        <dbReference type="SAM" id="Phobius"/>
    </source>
</evidence>
<organism evidence="2 3">
    <name type="scientific">Cyclonatronum proteinivorum</name>
    <dbReference type="NCBI Taxonomy" id="1457365"/>
    <lineage>
        <taxon>Bacteria</taxon>
        <taxon>Pseudomonadati</taxon>
        <taxon>Balneolota</taxon>
        <taxon>Balneolia</taxon>
        <taxon>Balneolales</taxon>
        <taxon>Cyclonatronaceae</taxon>
        <taxon>Cyclonatronum</taxon>
    </lineage>
</organism>
<dbReference type="Proteomes" id="UP000254808">
    <property type="component" value="Chromosome"/>
</dbReference>
<evidence type="ECO:0000313" key="3">
    <source>
        <dbReference type="Proteomes" id="UP000254808"/>
    </source>
</evidence>
<protein>
    <submittedName>
        <fullName evidence="2">Uncharacterized protein</fullName>
    </submittedName>
</protein>
<dbReference type="KEGG" id="cprv:CYPRO_1962"/>
<keyword evidence="3" id="KW-1185">Reference proteome</keyword>
<keyword evidence="1" id="KW-0472">Membrane</keyword>
<name>A0A345UL60_9BACT</name>
<accession>A0A345UL60</accession>